<keyword evidence="8 11" id="KW-0472">Membrane</keyword>
<protein>
    <submittedName>
        <fullName evidence="16">TonB-dependent Receptor Plug domain-containing protein 2</fullName>
    </submittedName>
</protein>
<keyword evidence="3 11" id="KW-0813">Transport</keyword>
<dbReference type="PROSITE" id="PS52016">
    <property type="entry name" value="TONB_DEPENDENT_REC_3"/>
    <property type="match status" value="1"/>
</dbReference>
<comment type="subcellular location">
    <subcellularLocation>
        <location evidence="1 11">Cell outer membrane</location>
        <topology evidence="1 11">Multi-pass membrane protein</topology>
    </subcellularLocation>
</comment>
<feature type="chain" id="PRO_5045828080" evidence="13">
    <location>
        <begin position="19"/>
        <end position="709"/>
    </location>
</feature>
<name>A0ABQ6YBY4_9GAMM</name>
<keyword evidence="5 11" id="KW-0812">Transmembrane</keyword>
<dbReference type="InterPro" id="IPR000531">
    <property type="entry name" value="Beta-barrel_TonB"/>
</dbReference>
<dbReference type="InterPro" id="IPR036942">
    <property type="entry name" value="Beta-barrel_TonB_sf"/>
</dbReference>
<gene>
    <name evidence="16" type="ORF">A6D6_00851</name>
</gene>
<comment type="similarity">
    <text evidence="2">Belongs to the TonB-dependent receptor family. Hemoglobin/haptoglobin binding protein subfamily.</text>
</comment>
<keyword evidence="6 13" id="KW-0732">Signal</keyword>
<evidence type="ECO:0000313" key="17">
    <source>
        <dbReference type="Proteomes" id="UP000771797"/>
    </source>
</evidence>
<evidence type="ECO:0000256" key="13">
    <source>
        <dbReference type="SAM" id="SignalP"/>
    </source>
</evidence>
<evidence type="ECO:0000256" key="8">
    <source>
        <dbReference type="ARBA" id="ARBA00023136"/>
    </source>
</evidence>
<evidence type="ECO:0000256" key="9">
    <source>
        <dbReference type="ARBA" id="ARBA00023170"/>
    </source>
</evidence>
<organism evidence="16 17">
    <name type="scientific">Alcanivorax xiamenensis</name>
    <dbReference type="NCBI Taxonomy" id="1177156"/>
    <lineage>
        <taxon>Bacteria</taxon>
        <taxon>Pseudomonadati</taxon>
        <taxon>Pseudomonadota</taxon>
        <taxon>Gammaproteobacteria</taxon>
        <taxon>Oceanospirillales</taxon>
        <taxon>Alcanivoracaceae</taxon>
        <taxon>Alcanivorax</taxon>
    </lineage>
</organism>
<evidence type="ECO:0000259" key="14">
    <source>
        <dbReference type="Pfam" id="PF00593"/>
    </source>
</evidence>
<feature type="signal peptide" evidence="13">
    <location>
        <begin position="1"/>
        <end position="18"/>
    </location>
</feature>
<evidence type="ECO:0000256" key="7">
    <source>
        <dbReference type="ARBA" id="ARBA00023077"/>
    </source>
</evidence>
<evidence type="ECO:0000313" key="16">
    <source>
        <dbReference type="EMBL" id="KAF0807299.1"/>
    </source>
</evidence>
<evidence type="ECO:0000256" key="3">
    <source>
        <dbReference type="ARBA" id="ARBA00022448"/>
    </source>
</evidence>
<dbReference type="InterPro" id="IPR039426">
    <property type="entry name" value="TonB-dep_rcpt-like"/>
</dbReference>
<evidence type="ECO:0000256" key="2">
    <source>
        <dbReference type="ARBA" id="ARBA00008143"/>
    </source>
</evidence>
<dbReference type="Gene3D" id="2.40.170.20">
    <property type="entry name" value="TonB-dependent receptor, beta-barrel domain"/>
    <property type="match status" value="1"/>
</dbReference>
<evidence type="ECO:0000256" key="11">
    <source>
        <dbReference type="PROSITE-ProRule" id="PRU01360"/>
    </source>
</evidence>
<evidence type="ECO:0000256" key="4">
    <source>
        <dbReference type="ARBA" id="ARBA00022452"/>
    </source>
</evidence>
<reference evidence="16 17" key="1">
    <citation type="submission" date="2012-09" db="EMBL/GenBank/DDBJ databases">
        <title>Genome Sequence of alkane-degrading Bacterium Alcanivorax sp. 6-D-6.</title>
        <authorList>
            <person name="Lai Q."/>
            <person name="Shao Z."/>
        </authorList>
    </citation>
    <scope>NUCLEOTIDE SEQUENCE [LARGE SCALE GENOMIC DNA]</scope>
    <source>
        <strain evidence="16 17">6-D-6</strain>
    </source>
</reference>
<dbReference type="RefSeq" id="WP_159660040.1">
    <property type="nucleotide sequence ID" value="NZ_AQPF01000004.1"/>
</dbReference>
<evidence type="ECO:0000256" key="12">
    <source>
        <dbReference type="RuleBase" id="RU003357"/>
    </source>
</evidence>
<dbReference type="PANTHER" id="PTHR30069:SF29">
    <property type="entry name" value="HEMOGLOBIN AND HEMOGLOBIN-HAPTOGLOBIN-BINDING PROTEIN 1-RELATED"/>
    <property type="match status" value="1"/>
</dbReference>
<dbReference type="Pfam" id="PF00593">
    <property type="entry name" value="TonB_dep_Rec_b-barrel"/>
    <property type="match status" value="1"/>
</dbReference>
<sequence>MIRRCLSCCLLVATTVLAAEPNRLDPVTVEAGNEAVHEKRELQRRLDDVPGATNLIDPGEKEGSQATLARVLDFEPGIIIQEFFGGNDQPRLNIRGSGIQDNPVSRGIQILYDGLPINQADGSFIIGLIDPEQTSLISVYRGANALRYGGTTLGGAIDFNMRTARNSPSSVSLEAGSWNTWRGSVALAEKKEQWDGYIRAGYQASDGWRSHSGAQRNTFVVNFGYRGGNWINRTYLNLADNRFDIPFLLTKDRALSDPDSVMGDYADPDNKSTEDFLNVRVRQPERDTRQTRLANKTIWYTEQASHSLGLYAESIRDRFKNPAWQANTEAGNFGLDYGTEVFVPNTDGTEARYQVFLSANSGAMPREYYLVHPDDGSLERRFADLDLRASNVVGGAQINYPLSRRWQAVAAFQYAWHQRNVDDERAPGLLDSELTYRALNPKLGLIYSPFAGTHYYANVSRSSEAPTFWQLVDLGPGSVPASPASLYLMTKPLEMQMANTFEVGARRIAGSFAWEGAYFYSRVKDELIAEVQNFAIDGTTVNYDHDTVHQGVELAVSARSGRGLFRSGDWLSVRGVYNYSDFRFHGGRYDGKRIAGIPVHLVTAELGYHWSRRLGLTLSARWQPQDTHVDHYNAGLKQDSYLLLGAALSYRPTPSWEWFLDLRNLTNETWQTAYVVRGLSAEDPESSLTAPTFVPGAEFHGYAGVTYRW</sequence>
<dbReference type="SUPFAM" id="SSF56935">
    <property type="entry name" value="Porins"/>
    <property type="match status" value="1"/>
</dbReference>
<dbReference type="Gene3D" id="2.170.130.10">
    <property type="entry name" value="TonB-dependent receptor, plug domain"/>
    <property type="match status" value="1"/>
</dbReference>
<accession>A0ABQ6YBY4</accession>
<dbReference type="InterPro" id="IPR037066">
    <property type="entry name" value="Plug_dom_sf"/>
</dbReference>
<dbReference type="PANTHER" id="PTHR30069">
    <property type="entry name" value="TONB-DEPENDENT OUTER MEMBRANE RECEPTOR"/>
    <property type="match status" value="1"/>
</dbReference>
<evidence type="ECO:0000259" key="15">
    <source>
        <dbReference type="Pfam" id="PF07715"/>
    </source>
</evidence>
<dbReference type="InterPro" id="IPR012910">
    <property type="entry name" value="Plug_dom"/>
</dbReference>
<keyword evidence="17" id="KW-1185">Reference proteome</keyword>
<dbReference type="Pfam" id="PF07715">
    <property type="entry name" value="Plug"/>
    <property type="match status" value="1"/>
</dbReference>
<evidence type="ECO:0000256" key="1">
    <source>
        <dbReference type="ARBA" id="ARBA00004571"/>
    </source>
</evidence>
<keyword evidence="9 16" id="KW-0675">Receptor</keyword>
<keyword evidence="4 11" id="KW-1134">Transmembrane beta strand</keyword>
<feature type="domain" description="TonB-dependent receptor plug" evidence="15">
    <location>
        <begin position="47"/>
        <end position="156"/>
    </location>
</feature>
<evidence type="ECO:0000256" key="5">
    <source>
        <dbReference type="ARBA" id="ARBA00022692"/>
    </source>
</evidence>
<dbReference type="EMBL" id="AQPF01000004">
    <property type="protein sequence ID" value="KAF0807299.1"/>
    <property type="molecule type" value="Genomic_DNA"/>
</dbReference>
<keyword evidence="7 12" id="KW-0798">TonB box</keyword>
<keyword evidence="10 11" id="KW-0998">Cell outer membrane</keyword>
<evidence type="ECO:0000256" key="6">
    <source>
        <dbReference type="ARBA" id="ARBA00022729"/>
    </source>
</evidence>
<comment type="caution">
    <text evidence="16">The sequence shown here is derived from an EMBL/GenBank/DDBJ whole genome shotgun (WGS) entry which is preliminary data.</text>
</comment>
<dbReference type="Proteomes" id="UP000771797">
    <property type="component" value="Unassembled WGS sequence"/>
</dbReference>
<evidence type="ECO:0000256" key="10">
    <source>
        <dbReference type="ARBA" id="ARBA00023237"/>
    </source>
</evidence>
<feature type="domain" description="TonB-dependent receptor-like beta-barrel" evidence="14">
    <location>
        <begin position="207"/>
        <end position="665"/>
    </location>
</feature>
<proteinExistence type="inferred from homology"/>